<dbReference type="Pfam" id="PF08922">
    <property type="entry name" value="DUF1905"/>
    <property type="match status" value="1"/>
</dbReference>
<protein>
    <submittedName>
        <fullName evidence="1">DUF1905 domain-containing protein</fullName>
    </submittedName>
</protein>
<reference evidence="1 2" key="1">
    <citation type="submission" date="2018-03" db="EMBL/GenBank/DDBJ databases">
        <title>Genome assembly of novel Miniimonas species PCH200.</title>
        <authorList>
            <person name="Thakur V."/>
            <person name="Kumar V."/>
            <person name="Singh D."/>
        </authorList>
    </citation>
    <scope>NUCLEOTIDE SEQUENCE [LARGE SCALE GENOMIC DNA]</scope>
    <source>
        <strain evidence="1 2">PCH200</strain>
    </source>
</reference>
<dbReference type="Gene3D" id="2.40.30.100">
    <property type="entry name" value="AF2212/PG0164-like"/>
    <property type="match status" value="1"/>
</dbReference>
<keyword evidence="2" id="KW-1185">Reference proteome</keyword>
<dbReference type="InterPro" id="IPR015018">
    <property type="entry name" value="DUF1905"/>
</dbReference>
<dbReference type="InterPro" id="IPR037079">
    <property type="entry name" value="AF2212/PG0164-like_sf"/>
</dbReference>
<comment type="caution">
    <text evidence="1">The sequence shown here is derived from an EMBL/GenBank/DDBJ whole genome shotgun (WGS) entry which is preliminary data.</text>
</comment>
<dbReference type="AlphaFoldDB" id="A0A2U1ZT58"/>
<evidence type="ECO:0000313" key="1">
    <source>
        <dbReference type="EMBL" id="PWD50169.1"/>
    </source>
</evidence>
<accession>A0A2U1ZT58</accession>
<dbReference type="EMBL" id="PYHR01000002">
    <property type="protein sequence ID" value="PWD50169.1"/>
    <property type="molecule type" value="Genomic_DNA"/>
</dbReference>
<sequence>MPYEFDAELWTLDSGGLHVVTVPEAMSDEIDERTAGSQGGFGSVKVAVAIGSSSWTTSLFPSLEVGAYILPIKKPIRTAQGCARGDVVHVGLRLVGLED</sequence>
<name>A0A2U1ZT58_9MICO</name>
<dbReference type="RefSeq" id="WP_109228553.1">
    <property type="nucleotide sequence ID" value="NZ_PYHR01000002.1"/>
</dbReference>
<dbReference type="SUPFAM" id="SSF141694">
    <property type="entry name" value="AF2212/PG0164-like"/>
    <property type="match status" value="1"/>
</dbReference>
<proteinExistence type="predicted"/>
<dbReference type="Proteomes" id="UP000245166">
    <property type="component" value="Unassembled WGS sequence"/>
</dbReference>
<organism evidence="1 2">
    <name type="scientific">Serinibacter arcticus</name>
    <dbReference type="NCBI Taxonomy" id="1655435"/>
    <lineage>
        <taxon>Bacteria</taxon>
        <taxon>Bacillati</taxon>
        <taxon>Actinomycetota</taxon>
        <taxon>Actinomycetes</taxon>
        <taxon>Micrococcales</taxon>
        <taxon>Beutenbergiaceae</taxon>
        <taxon>Serinibacter</taxon>
    </lineage>
</organism>
<dbReference type="OrthoDB" id="9808666at2"/>
<gene>
    <name evidence="1" type="ORF">C8046_05300</name>
</gene>
<evidence type="ECO:0000313" key="2">
    <source>
        <dbReference type="Proteomes" id="UP000245166"/>
    </source>
</evidence>